<dbReference type="InterPro" id="IPR036390">
    <property type="entry name" value="WH_DNA-bd_sf"/>
</dbReference>
<name>A0A7X6K769_9MICC</name>
<keyword evidence="3" id="KW-0238">DNA-binding</keyword>
<dbReference type="FunFam" id="1.10.10.10:FF:000001">
    <property type="entry name" value="LysR family transcriptional regulator"/>
    <property type="match status" value="1"/>
</dbReference>
<comment type="similarity">
    <text evidence="1">Belongs to the LysR transcriptional regulatory family.</text>
</comment>
<evidence type="ECO:0000256" key="1">
    <source>
        <dbReference type="ARBA" id="ARBA00009437"/>
    </source>
</evidence>
<evidence type="ECO:0000256" key="4">
    <source>
        <dbReference type="ARBA" id="ARBA00023163"/>
    </source>
</evidence>
<dbReference type="Pfam" id="PF00126">
    <property type="entry name" value="HTH_1"/>
    <property type="match status" value="1"/>
</dbReference>
<dbReference type="Gene3D" id="3.40.190.290">
    <property type="match status" value="1"/>
</dbReference>
<dbReference type="GO" id="GO:0003677">
    <property type="term" value="F:DNA binding"/>
    <property type="evidence" value="ECO:0007669"/>
    <property type="project" value="UniProtKB-KW"/>
</dbReference>
<dbReference type="EMBL" id="JAAZSQ010000024">
    <property type="protein sequence ID" value="NKX56409.1"/>
    <property type="molecule type" value="Genomic_DNA"/>
</dbReference>
<organism evidence="6 7">
    <name type="scientific">Arthrobacter mobilis</name>
    <dbReference type="NCBI Taxonomy" id="2724944"/>
    <lineage>
        <taxon>Bacteria</taxon>
        <taxon>Bacillati</taxon>
        <taxon>Actinomycetota</taxon>
        <taxon>Actinomycetes</taxon>
        <taxon>Micrococcales</taxon>
        <taxon>Micrococcaceae</taxon>
        <taxon>Arthrobacter</taxon>
    </lineage>
</organism>
<evidence type="ECO:0000313" key="6">
    <source>
        <dbReference type="EMBL" id="NKX56409.1"/>
    </source>
</evidence>
<dbReference type="InterPro" id="IPR050950">
    <property type="entry name" value="HTH-type_LysR_regulators"/>
</dbReference>
<dbReference type="Pfam" id="PF03466">
    <property type="entry name" value="LysR_substrate"/>
    <property type="match status" value="1"/>
</dbReference>
<dbReference type="InterPro" id="IPR005119">
    <property type="entry name" value="LysR_subst-bd"/>
</dbReference>
<comment type="caution">
    <text evidence="6">The sequence shown here is derived from an EMBL/GenBank/DDBJ whole genome shotgun (WGS) entry which is preliminary data.</text>
</comment>
<proteinExistence type="inferred from homology"/>
<dbReference type="Proteomes" id="UP000544090">
    <property type="component" value="Unassembled WGS sequence"/>
</dbReference>
<evidence type="ECO:0000256" key="2">
    <source>
        <dbReference type="ARBA" id="ARBA00023015"/>
    </source>
</evidence>
<dbReference type="PANTHER" id="PTHR30419">
    <property type="entry name" value="HTH-TYPE TRANSCRIPTIONAL REGULATOR YBHD"/>
    <property type="match status" value="1"/>
</dbReference>
<dbReference type="GO" id="GO:0003700">
    <property type="term" value="F:DNA-binding transcription factor activity"/>
    <property type="evidence" value="ECO:0007669"/>
    <property type="project" value="InterPro"/>
</dbReference>
<keyword evidence="4" id="KW-0804">Transcription</keyword>
<evidence type="ECO:0000259" key="5">
    <source>
        <dbReference type="PROSITE" id="PS50931"/>
    </source>
</evidence>
<dbReference type="SUPFAM" id="SSF46785">
    <property type="entry name" value="Winged helix' DNA-binding domain"/>
    <property type="match status" value="1"/>
</dbReference>
<evidence type="ECO:0000313" key="7">
    <source>
        <dbReference type="Proteomes" id="UP000544090"/>
    </source>
</evidence>
<dbReference type="AlphaFoldDB" id="A0A7X6K769"/>
<feature type="domain" description="HTH lysR-type" evidence="5">
    <location>
        <begin position="4"/>
        <end position="61"/>
    </location>
</feature>
<dbReference type="PANTHER" id="PTHR30419:SF8">
    <property type="entry name" value="NITROGEN ASSIMILATION TRANSCRIPTIONAL ACTIVATOR-RELATED"/>
    <property type="match status" value="1"/>
</dbReference>
<keyword evidence="7" id="KW-1185">Reference proteome</keyword>
<sequence>MVTLLPTNLQYFAEVARTGSVTEAAELLRVAPSAVSRQIARLESSLNTSLFARHARGMALTEAGERLLAYTRRAELETRDLMASIGSGATAQFQQISVAATEGFAHRVVPRAMARLRRVHSRVSFKLHVVGSAEVIRMVREGEVDVGATYSLGHQDGVRIEHSSTWPLHAVVAAGHPLAERESVTLAEVAEHPLALPMRDTSQRELLDSAARSEGLSLVAALECSRVAPIYEFARSGEGVGFISELGIHQPDDGLVHVKVEHYVFGQRSAQLQTPAGRPQSPLVLDFLRLLIGELDPDYVPERAGAQHTARR</sequence>
<dbReference type="SUPFAM" id="SSF53850">
    <property type="entry name" value="Periplasmic binding protein-like II"/>
    <property type="match status" value="1"/>
</dbReference>
<reference evidence="6 7" key="1">
    <citation type="submission" date="2020-04" db="EMBL/GenBank/DDBJ databases">
        <title>Arthrobacter sp. nov.</title>
        <authorList>
            <person name="Liu S."/>
        </authorList>
    </citation>
    <scope>NUCLEOTIDE SEQUENCE [LARGE SCALE GENOMIC DNA]</scope>
    <source>
        <strain evidence="6 7">E918</strain>
    </source>
</reference>
<keyword evidence="2" id="KW-0805">Transcription regulation</keyword>
<dbReference type="Gene3D" id="1.10.10.10">
    <property type="entry name" value="Winged helix-like DNA-binding domain superfamily/Winged helix DNA-binding domain"/>
    <property type="match status" value="1"/>
</dbReference>
<dbReference type="RefSeq" id="WP_168488663.1">
    <property type="nucleotide sequence ID" value="NZ_JAAZSQ010000024.1"/>
</dbReference>
<evidence type="ECO:0000256" key="3">
    <source>
        <dbReference type="ARBA" id="ARBA00023125"/>
    </source>
</evidence>
<dbReference type="PRINTS" id="PR00039">
    <property type="entry name" value="HTHLYSR"/>
</dbReference>
<dbReference type="InterPro" id="IPR000847">
    <property type="entry name" value="LysR_HTH_N"/>
</dbReference>
<dbReference type="GO" id="GO:0005829">
    <property type="term" value="C:cytosol"/>
    <property type="evidence" value="ECO:0007669"/>
    <property type="project" value="TreeGrafter"/>
</dbReference>
<gene>
    <name evidence="6" type="ORF">HGG74_18145</name>
</gene>
<dbReference type="InterPro" id="IPR036388">
    <property type="entry name" value="WH-like_DNA-bd_sf"/>
</dbReference>
<dbReference type="PROSITE" id="PS50931">
    <property type="entry name" value="HTH_LYSR"/>
    <property type="match status" value="1"/>
</dbReference>
<accession>A0A7X6K769</accession>
<protein>
    <submittedName>
        <fullName evidence="6">LysR family transcriptional regulator</fullName>
    </submittedName>
</protein>